<proteinExistence type="predicted"/>
<feature type="region of interest" description="Disordered" evidence="1">
    <location>
        <begin position="315"/>
        <end position="347"/>
    </location>
</feature>
<feature type="compositionally biased region" description="Basic and acidic residues" evidence="1">
    <location>
        <begin position="139"/>
        <end position="166"/>
    </location>
</feature>
<dbReference type="Proteomes" id="UP001203207">
    <property type="component" value="Unassembled WGS sequence"/>
</dbReference>
<dbReference type="InterPro" id="IPR027417">
    <property type="entry name" value="P-loop_NTPase"/>
</dbReference>
<comment type="caution">
    <text evidence="2">The sequence shown here is derived from an EMBL/GenBank/DDBJ whole genome shotgun (WGS) entry which is preliminary data.</text>
</comment>
<dbReference type="NCBIfam" id="NF045487">
    <property type="entry name" value="ASRP"/>
    <property type="match status" value="1"/>
</dbReference>
<keyword evidence="3" id="KW-1185">Reference proteome</keyword>
<feature type="compositionally biased region" description="Basic and acidic residues" evidence="1">
    <location>
        <begin position="315"/>
        <end position="331"/>
    </location>
</feature>
<organism evidence="2 3">
    <name type="scientific">Natronocalculus amylovorans</name>
    <dbReference type="NCBI Taxonomy" id="2917812"/>
    <lineage>
        <taxon>Archaea</taxon>
        <taxon>Methanobacteriati</taxon>
        <taxon>Methanobacteriota</taxon>
        <taxon>Stenosarchaea group</taxon>
        <taxon>Halobacteria</taxon>
        <taxon>Halobacteriales</taxon>
        <taxon>Haloferacaceae</taxon>
        <taxon>Natronocalculus</taxon>
    </lineage>
</organism>
<dbReference type="PANTHER" id="PTHR45615">
    <property type="entry name" value="MYOSIN HEAVY CHAIN, NON-MUSCLE"/>
    <property type="match status" value="1"/>
</dbReference>
<dbReference type="EMBL" id="JAKRVX010000008">
    <property type="protein sequence ID" value="MCL9818179.1"/>
    <property type="molecule type" value="Genomic_DNA"/>
</dbReference>
<dbReference type="Gene3D" id="3.40.50.300">
    <property type="entry name" value="P-loop containing nucleotide triphosphate hydrolases"/>
    <property type="match status" value="1"/>
</dbReference>
<sequence length="598" mass="68231">MGALGSDRVSLKADSEEGSVELALDGETYTRTLERRNDVVVRSGEPYLDDSTVADLFAFLLESNEARQAVARGDDLRELIMRPIDTEQIRTEIERVRSDRKRIDNEIERIKSLKSKLPTLESRRGDLREQIAEVEAELETKRNALDESENKNSDDSDQSQKREQKLSELQSAQSQLENTRFQIETETESIETLQAEIESLHEELESLPDTIDIDPAAIDAELDQLREKQSSLNANTTQLQSIIQFNEEMLNGTNAEIAAALREDESQSVTDQLLADTDSVICWTCGSEVETTQIESTIDSLRNLRKQKLSERSKIKSKISDLKTKRQDAQKKSQRKSSVSRQIDRAEREIEERKERLQSLKDRRTELATQAETLEDEIETLAAAEENETLDQHKAVTKLELQLDRLTDNLTALEREIEETETEIDGLSQLEDDREDATERLAELRTKIESIERQSVDAFNTHMESVLDILGYENIERIWIERTEKTVREGRRKVDRSVFTLHIVRQNENGAAYEDTIDHLSESEREVTGLVFALAGYLVHDVHETVPIMILDSLEAIDSNRIAQLIEYFEAYADTIVVALLPEDAEALDSGYNYVEAI</sequence>
<feature type="compositionally biased region" description="Polar residues" evidence="1">
    <location>
        <begin position="167"/>
        <end position="180"/>
    </location>
</feature>
<accession>A0AAE3G1H6</accession>
<reference evidence="2" key="2">
    <citation type="submission" date="2022-02" db="EMBL/GenBank/DDBJ databases">
        <authorList>
            <person name="Elcheninov A.G."/>
            <person name="Sorokin D.Y."/>
            <person name="Kublanov I.V."/>
        </authorList>
    </citation>
    <scope>NUCLEOTIDE SEQUENCE</scope>
    <source>
        <strain evidence="2">AArc-St2</strain>
    </source>
</reference>
<reference evidence="2" key="1">
    <citation type="journal article" date="2022" name="Syst. Appl. Microbiol.">
        <title>Natronocalculus amylovorans gen. nov., sp. nov., and Natranaeroarchaeum aerophilus sp. nov., dominant culturable amylolytic natronoarchaea from hypersaline soda lakes in southwestern Siberia.</title>
        <authorList>
            <person name="Sorokin D.Y."/>
            <person name="Elcheninov A.G."/>
            <person name="Khizhniak T.V."/>
            <person name="Koenen M."/>
            <person name="Bale N.J."/>
            <person name="Damste J.S.S."/>
            <person name="Kublanov I.V."/>
        </authorList>
    </citation>
    <scope>NUCLEOTIDE SEQUENCE</scope>
    <source>
        <strain evidence="2">AArc-St2</strain>
    </source>
</reference>
<dbReference type="PANTHER" id="PTHR45615:SF80">
    <property type="entry name" value="GRIP DOMAIN-CONTAINING PROTEIN"/>
    <property type="match status" value="1"/>
</dbReference>
<feature type="region of interest" description="Disordered" evidence="1">
    <location>
        <begin position="139"/>
        <end position="180"/>
    </location>
</feature>
<dbReference type="AlphaFoldDB" id="A0AAE3G1H6"/>
<gene>
    <name evidence="2" type="ORF">AArcSt2_14650</name>
</gene>
<dbReference type="Gene3D" id="1.10.287.1490">
    <property type="match status" value="1"/>
</dbReference>
<name>A0AAE3G1H6_9EURY</name>
<evidence type="ECO:0000256" key="1">
    <source>
        <dbReference type="SAM" id="MobiDB-lite"/>
    </source>
</evidence>
<protein>
    <submittedName>
        <fullName evidence="2">Chromosome segregation protein SMC</fullName>
    </submittedName>
</protein>
<evidence type="ECO:0000313" key="2">
    <source>
        <dbReference type="EMBL" id="MCL9818179.1"/>
    </source>
</evidence>
<evidence type="ECO:0000313" key="3">
    <source>
        <dbReference type="Proteomes" id="UP001203207"/>
    </source>
</evidence>